<dbReference type="PANTHER" id="PTHR41786:SF1">
    <property type="entry name" value="6-HYDROXYMETHYLPTERIN DIPHOSPHOKINASE MPTE-LIKE DOMAIN-CONTAINING PROTEIN"/>
    <property type="match status" value="1"/>
</dbReference>
<gene>
    <name evidence="2" type="ORF">S01H4_46209</name>
</gene>
<dbReference type="AlphaFoldDB" id="X1B484"/>
<dbReference type="EMBL" id="BART01025801">
    <property type="protein sequence ID" value="GAG90519.1"/>
    <property type="molecule type" value="Genomic_DNA"/>
</dbReference>
<name>X1B484_9ZZZZ</name>
<dbReference type="PANTHER" id="PTHR41786">
    <property type="entry name" value="MOTILITY ACCESSORY FACTOR MAF"/>
    <property type="match status" value="1"/>
</dbReference>
<reference evidence="2" key="1">
    <citation type="journal article" date="2014" name="Front. Microbiol.">
        <title>High frequency of phylogenetically diverse reductive dehalogenase-homologous genes in deep subseafloor sedimentary metagenomes.</title>
        <authorList>
            <person name="Kawai M."/>
            <person name="Futagami T."/>
            <person name="Toyoda A."/>
            <person name="Takaki Y."/>
            <person name="Nishi S."/>
            <person name="Hori S."/>
            <person name="Arai W."/>
            <person name="Tsubouchi T."/>
            <person name="Morono Y."/>
            <person name="Uchiyama I."/>
            <person name="Ito T."/>
            <person name="Fujiyama A."/>
            <person name="Inagaki F."/>
            <person name="Takami H."/>
        </authorList>
    </citation>
    <scope>NUCLEOTIDE SEQUENCE</scope>
    <source>
        <strain evidence="2">Expedition CK06-06</strain>
    </source>
</reference>
<comment type="caution">
    <text evidence="2">The sequence shown here is derived from an EMBL/GenBank/DDBJ whole genome shotgun (WGS) entry which is preliminary data.</text>
</comment>
<organism evidence="2">
    <name type="scientific">marine sediment metagenome</name>
    <dbReference type="NCBI Taxonomy" id="412755"/>
    <lineage>
        <taxon>unclassified sequences</taxon>
        <taxon>metagenomes</taxon>
        <taxon>ecological metagenomes</taxon>
    </lineage>
</organism>
<dbReference type="InterPro" id="IPR002826">
    <property type="entry name" value="MptE-like"/>
</dbReference>
<feature type="non-terminal residue" evidence="2">
    <location>
        <position position="280"/>
    </location>
</feature>
<protein>
    <recommendedName>
        <fullName evidence="1">6-hydroxymethylpterin diphosphokinase MptE-like domain-containing protein</fullName>
    </recommendedName>
</protein>
<accession>X1B484</accession>
<sequence>TGRGFTIFYKGKHLYSPRKPYESAVGRVKRLSNPADITGREKEKTLLAEKSLIFIPAIGLAYGFKELLEILPAESHILCIEADQKLMALAFTRKAAAIPSDPRLTIVRTADPAGAVKTLREIGTDKFRRLIPLYLSGGFHLYRETYNNMQKSLEEEIRRFWQNKMTLINMADLWIRNLFENLLCLPEARDIGALKTVKAIMVIGAGPSLEETITLLRNYRAGCILLAVDTVLPILLAHRIVPDYVFALEAQIANLQDFIPYAADSSSRIPLICDITSNPG</sequence>
<evidence type="ECO:0000259" key="1">
    <source>
        <dbReference type="Pfam" id="PF01973"/>
    </source>
</evidence>
<feature type="domain" description="6-hydroxymethylpterin diphosphokinase MptE-like" evidence="1">
    <location>
        <begin position="177"/>
        <end position="279"/>
    </location>
</feature>
<feature type="non-terminal residue" evidence="2">
    <location>
        <position position="1"/>
    </location>
</feature>
<dbReference type="Pfam" id="PF01973">
    <property type="entry name" value="MptE-like"/>
    <property type="match status" value="1"/>
</dbReference>
<evidence type="ECO:0000313" key="2">
    <source>
        <dbReference type="EMBL" id="GAG90519.1"/>
    </source>
</evidence>
<proteinExistence type="predicted"/>